<feature type="domain" description="Mur ligase central" evidence="14">
    <location>
        <begin position="113"/>
        <end position="293"/>
    </location>
</feature>
<dbReference type="GO" id="GO:0005737">
    <property type="term" value="C:cytoplasm"/>
    <property type="evidence" value="ECO:0007669"/>
    <property type="project" value="UniProtKB-SubCell"/>
</dbReference>
<evidence type="ECO:0000313" key="15">
    <source>
        <dbReference type="EMBL" id="SHF49460.1"/>
    </source>
</evidence>
<dbReference type="GO" id="GO:0047480">
    <property type="term" value="F:UDP-N-acetylmuramoyl-tripeptide-D-alanyl-D-alanine ligase activity"/>
    <property type="evidence" value="ECO:0007669"/>
    <property type="project" value="UniProtKB-UniRule"/>
</dbReference>
<dbReference type="STRING" id="930117.SAMN05216225_100152"/>
<comment type="subcellular location">
    <subcellularLocation>
        <location evidence="10 11">Cytoplasm</location>
    </subcellularLocation>
</comment>
<feature type="domain" description="Mur ligase C-terminal" evidence="13">
    <location>
        <begin position="316"/>
        <end position="441"/>
    </location>
</feature>
<dbReference type="Gene3D" id="3.40.1190.10">
    <property type="entry name" value="Mur-like, catalytic domain"/>
    <property type="match status" value="1"/>
</dbReference>
<evidence type="ECO:0000256" key="2">
    <source>
        <dbReference type="ARBA" id="ARBA00022598"/>
    </source>
</evidence>
<accession>A0A1M5C451</accession>
<keyword evidence="7 10" id="KW-0573">Peptidoglycan synthesis</keyword>
<dbReference type="PANTHER" id="PTHR43024:SF1">
    <property type="entry name" value="UDP-N-ACETYLMURAMOYL-TRIPEPTIDE--D-ALANYL-D-ALANINE LIGASE"/>
    <property type="match status" value="1"/>
</dbReference>
<dbReference type="InterPro" id="IPR036615">
    <property type="entry name" value="Mur_ligase_C_dom_sf"/>
</dbReference>
<evidence type="ECO:0000256" key="10">
    <source>
        <dbReference type="HAMAP-Rule" id="MF_02019"/>
    </source>
</evidence>
<protein>
    <recommendedName>
        <fullName evidence="10 11">UDP-N-acetylmuramoyl-tripeptide--D-alanyl-D-alanine ligase</fullName>
        <ecNumber evidence="10 11">6.3.2.10</ecNumber>
    </recommendedName>
    <alternativeName>
        <fullName evidence="10">D-alanyl-D-alanine-adding enzyme</fullName>
    </alternativeName>
</protein>
<dbReference type="InterPro" id="IPR004101">
    <property type="entry name" value="Mur_ligase_C"/>
</dbReference>
<dbReference type="GO" id="GO:0009252">
    <property type="term" value="P:peptidoglycan biosynthetic process"/>
    <property type="evidence" value="ECO:0007669"/>
    <property type="project" value="UniProtKB-UniRule"/>
</dbReference>
<evidence type="ECO:0000256" key="4">
    <source>
        <dbReference type="ARBA" id="ARBA00022741"/>
    </source>
</evidence>
<comment type="catalytic activity">
    <reaction evidence="10 11">
        <text>D-alanyl-D-alanine + UDP-N-acetyl-alpha-D-muramoyl-L-alanyl-gamma-D-glutamyl-meso-2,6-diaminopimelate + ATP = UDP-N-acetyl-alpha-D-muramoyl-L-alanyl-gamma-D-glutamyl-meso-2,6-diaminopimeloyl-D-alanyl-D-alanine + ADP + phosphate + H(+)</text>
        <dbReference type="Rhea" id="RHEA:28374"/>
        <dbReference type="ChEBI" id="CHEBI:15378"/>
        <dbReference type="ChEBI" id="CHEBI:30616"/>
        <dbReference type="ChEBI" id="CHEBI:43474"/>
        <dbReference type="ChEBI" id="CHEBI:57822"/>
        <dbReference type="ChEBI" id="CHEBI:61386"/>
        <dbReference type="ChEBI" id="CHEBI:83905"/>
        <dbReference type="ChEBI" id="CHEBI:456216"/>
        <dbReference type="EC" id="6.3.2.10"/>
    </reaction>
</comment>
<dbReference type="PANTHER" id="PTHR43024">
    <property type="entry name" value="UDP-N-ACETYLMURAMOYL-TRIPEPTIDE--D-ALANYL-D-ALANINE LIGASE"/>
    <property type="match status" value="1"/>
</dbReference>
<dbReference type="SUPFAM" id="SSF63418">
    <property type="entry name" value="MurE/MurF N-terminal domain"/>
    <property type="match status" value="1"/>
</dbReference>
<dbReference type="GO" id="GO:0008360">
    <property type="term" value="P:regulation of cell shape"/>
    <property type="evidence" value="ECO:0007669"/>
    <property type="project" value="UniProtKB-KW"/>
</dbReference>
<dbReference type="EMBL" id="FQVW01000001">
    <property type="protein sequence ID" value="SHF49460.1"/>
    <property type="molecule type" value="Genomic_DNA"/>
</dbReference>
<evidence type="ECO:0000313" key="16">
    <source>
        <dbReference type="Proteomes" id="UP000183988"/>
    </source>
</evidence>
<comment type="function">
    <text evidence="10 11">Involved in cell wall formation. Catalyzes the final step in the synthesis of UDP-N-acetylmuramoyl-pentapeptide, the precursor of murein.</text>
</comment>
<dbReference type="AlphaFoldDB" id="A0A1M5C451"/>
<dbReference type="NCBIfam" id="TIGR01143">
    <property type="entry name" value="murF"/>
    <property type="match status" value="1"/>
</dbReference>
<dbReference type="InterPro" id="IPR051046">
    <property type="entry name" value="MurCDEF_CellWall_CoF430Synth"/>
</dbReference>
<keyword evidence="16" id="KW-1185">Reference proteome</keyword>
<evidence type="ECO:0000256" key="1">
    <source>
        <dbReference type="ARBA" id="ARBA00022490"/>
    </source>
</evidence>
<evidence type="ECO:0000256" key="6">
    <source>
        <dbReference type="ARBA" id="ARBA00022960"/>
    </source>
</evidence>
<dbReference type="Proteomes" id="UP000183988">
    <property type="component" value="Unassembled WGS sequence"/>
</dbReference>
<dbReference type="GO" id="GO:0005524">
    <property type="term" value="F:ATP binding"/>
    <property type="evidence" value="ECO:0007669"/>
    <property type="project" value="UniProtKB-UniRule"/>
</dbReference>
<comment type="similarity">
    <text evidence="10">Belongs to the MurCDEF family. MurF subfamily.</text>
</comment>
<keyword evidence="8 10" id="KW-0131">Cell cycle</keyword>
<gene>
    <name evidence="10" type="primary">murF</name>
    <name evidence="15" type="ORF">SAMN05216225_100152</name>
</gene>
<sequence>MMLFTTNWLSSVLKDVKGKVSEEAVIEKVFTDSRVKKEQSLFIPIQGENFDGHQFVDEAIANGAIAVIWDRKISVPESIPPEIPVFLVDDTLQALQELATQYRQKVNPKVIGITGSNGKTTTKDMVASVMQSTYRTHHTVGNYNNEIGLPLTILDMPRDTEVLVLEMGMSAFGEIELLSKIAKPDHAIITNIGESHIEFLGSREGIAKAKLEIISGLSDKGILIVDGDEPLLQQLHIPNKVISCGFDESNDLSISKVAINHNITTFTLSDSNTYTIPLLGKHHAKNATYAVMIGKLLQVDTKKIFNSLENLKITSMRFELLKGKNGVSLINDAYNASPTSMKAAIEVVKEIQGFKHKVLVLGDVFELGGQSKDFHRTVSEVIKQPITELFTIGNDAEVISNAIRQEVPTITSQHFQSQEELIQELQSYLNEDTLILFKASRGMKLELIIEKLLK</sequence>
<evidence type="ECO:0000256" key="7">
    <source>
        <dbReference type="ARBA" id="ARBA00022984"/>
    </source>
</evidence>
<dbReference type="UniPathway" id="UPA00219"/>
<dbReference type="Pfam" id="PF08245">
    <property type="entry name" value="Mur_ligase_M"/>
    <property type="match status" value="1"/>
</dbReference>
<proteinExistence type="inferred from homology"/>
<dbReference type="SUPFAM" id="SSF53244">
    <property type="entry name" value="MurD-like peptide ligases, peptide-binding domain"/>
    <property type="match status" value="1"/>
</dbReference>
<dbReference type="EC" id="6.3.2.10" evidence="10 11"/>
<dbReference type="SUPFAM" id="SSF53623">
    <property type="entry name" value="MurD-like peptide ligases, catalytic domain"/>
    <property type="match status" value="1"/>
</dbReference>
<organism evidence="15 16">
    <name type="scientific">Ornithinibacillus halophilus</name>
    <dbReference type="NCBI Taxonomy" id="930117"/>
    <lineage>
        <taxon>Bacteria</taxon>
        <taxon>Bacillati</taxon>
        <taxon>Bacillota</taxon>
        <taxon>Bacilli</taxon>
        <taxon>Bacillales</taxon>
        <taxon>Bacillaceae</taxon>
        <taxon>Ornithinibacillus</taxon>
    </lineage>
</organism>
<dbReference type="GO" id="GO:0051301">
    <property type="term" value="P:cell division"/>
    <property type="evidence" value="ECO:0007669"/>
    <property type="project" value="UniProtKB-KW"/>
</dbReference>
<keyword evidence="9 10" id="KW-0961">Cell wall biogenesis/degradation</keyword>
<evidence type="ECO:0000256" key="9">
    <source>
        <dbReference type="ARBA" id="ARBA00023316"/>
    </source>
</evidence>
<feature type="domain" description="Mur ligase N-terminal catalytic" evidence="12">
    <location>
        <begin position="27"/>
        <end position="103"/>
    </location>
</feature>
<comment type="pathway">
    <text evidence="10 11">Cell wall biogenesis; peptidoglycan biosynthesis.</text>
</comment>
<keyword evidence="5 10" id="KW-0067">ATP-binding</keyword>
<dbReference type="InterPro" id="IPR013221">
    <property type="entry name" value="Mur_ligase_cen"/>
</dbReference>
<dbReference type="InterPro" id="IPR005863">
    <property type="entry name" value="UDP-N-AcMur_synth"/>
</dbReference>
<evidence type="ECO:0000256" key="8">
    <source>
        <dbReference type="ARBA" id="ARBA00023306"/>
    </source>
</evidence>
<keyword evidence="1 10" id="KW-0963">Cytoplasm</keyword>
<evidence type="ECO:0000259" key="13">
    <source>
        <dbReference type="Pfam" id="PF02875"/>
    </source>
</evidence>
<dbReference type="Pfam" id="PF02875">
    <property type="entry name" value="Mur_ligase_C"/>
    <property type="match status" value="1"/>
</dbReference>
<dbReference type="Gene3D" id="3.40.1390.10">
    <property type="entry name" value="MurE/MurF, N-terminal domain"/>
    <property type="match status" value="1"/>
</dbReference>
<dbReference type="InterPro" id="IPR035911">
    <property type="entry name" value="MurE/MurF_N"/>
</dbReference>
<name>A0A1M5C451_9BACI</name>
<dbReference type="Gene3D" id="3.90.190.20">
    <property type="entry name" value="Mur ligase, C-terminal domain"/>
    <property type="match status" value="1"/>
</dbReference>
<feature type="binding site" evidence="10">
    <location>
        <begin position="115"/>
        <end position="121"/>
    </location>
    <ligand>
        <name>ATP</name>
        <dbReference type="ChEBI" id="CHEBI:30616"/>
    </ligand>
</feature>
<evidence type="ECO:0000259" key="14">
    <source>
        <dbReference type="Pfam" id="PF08245"/>
    </source>
</evidence>
<evidence type="ECO:0000259" key="12">
    <source>
        <dbReference type="Pfam" id="PF01225"/>
    </source>
</evidence>
<keyword evidence="6 10" id="KW-0133">Cell shape</keyword>
<dbReference type="Pfam" id="PF01225">
    <property type="entry name" value="Mur_ligase"/>
    <property type="match status" value="1"/>
</dbReference>
<keyword evidence="4 10" id="KW-0547">Nucleotide-binding</keyword>
<dbReference type="GO" id="GO:0008766">
    <property type="term" value="F:UDP-N-acetylmuramoylalanyl-D-glutamyl-2,6-diaminopimelate-D-alanyl-D-alanine ligase activity"/>
    <property type="evidence" value="ECO:0007669"/>
    <property type="project" value="RHEA"/>
</dbReference>
<evidence type="ECO:0000256" key="11">
    <source>
        <dbReference type="RuleBase" id="RU004136"/>
    </source>
</evidence>
<evidence type="ECO:0000256" key="5">
    <source>
        <dbReference type="ARBA" id="ARBA00022840"/>
    </source>
</evidence>
<dbReference type="InterPro" id="IPR036565">
    <property type="entry name" value="Mur-like_cat_sf"/>
</dbReference>
<keyword evidence="2 10" id="KW-0436">Ligase</keyword>
<dbReference type="GO" id="GO:0071555">
    <property type="term" value="P:cell wall organization"/>
    <property type="evidence" value="ECO:0007669"/>
    <property type="project" value="UniProtKB-KW"/>
</dbReference>
<dbReference type="InterPro" id="IPR000713">
    <property type="entry name" value="Mur_ligase_N"/>
</dbReference>
<keyword evidence="3 10" id="KW-0132">Cell division</keyword>
<evidence type="ECO:0000256" key="3">
    <source>
        <dbReference type="ARBA" id="ARBA00022618"/>
    </source>
</evidence>
<reference evidence="15 16" key="1">
    <citation type="submission" date="2016-11" db="EMBL/GenBank/DDBJ databases">
        <authorList>
            <person name="Jaros S."/>
            <person name="Januszkiewicz K."/>
            <person name="Wedrychowicz H."/>
        </authorList>
    </citation>
    <scope>NUCLEOTIDE SEQUENCE [LARGE SCALE GENOMIC DNA]</scope>
    <source>
        <strain evidence="15 16">IBRC-M 10683</strain>
    </source>
</reference>
<dbReference type="HAMAP" id="MF_02019">
    <property type="entry name" value="MurF"/>
    <property type="match status" value="1"/>
</dbReference>